<comment type="catalytic activity">
    <reaction evidence="1">
        <text>[protein]-peptidylproline (omega=180) = [protein]-peptidylproline (omega=0)</text>
        <dbReference type="Rhea" id="RHEA:16237"/>
        <dbReference type="Rhea" id="RHEA-COMP:10747"/>
        <dbReference type="Rhea" id="RHEA-COMP:10748"/>
        <dbReference type="ChEBI" id="CHEBI:83833"/>
        <dbReference type="ChEBI" id="CHEBI:83834"/>
        <dbReference type="EC" id="5.2.1.8"/>
    </reaction>
</comment>
<dbReference type="InterPro" id="IPR050245">
    <property type="entry name" value="PrsA_foldase"/>
</dbReference>
<dbReference type="InterPro" id="IPR037041">
    <property type="entry name" value="Trigger_fac_C_sf"/>
</dbReference>
<dbReference type="InterPro" id="IPR046357">
    <property type="entry name" value="PPIase_dom_sf"/>
</dbReference>
<organism evidence="8 9">
    <name type="scientific">Oceanobacillus limi</name>
    <dbReference type="NCBI Taxonomy" id="930131"/>
    <lineage>
        <taxon>Bacteria</taxon>
        <taxon>Bacillati</taxon>
        <taxon>Bacillota</taxon>
        <taxon>Bacilli</taxon>
        <taxon>Bacillales</taxon>
        <taxon>Bacillaceae</taxon>
        <taxon>Oceanobacillus</taxon>
    </lineage>
</organism>
<evidence type="ECO:0000256" key="5">
    <source>
        <dbReference type="ARBA" id="ARBA00023235"/>
    </source>
</evidence>
<dbReference type="Pfam" id="PF00639">
    <property type="entry name" value="Rotamase"/>
    <property type="match status" value="1"/>
</dbReference>
<protein>
    <recommendedName>
        <fullName evidence="2">peptidylprolyl isomerase</fullName>
        <ecNumber evidence="2">5.2.1.8</ecNumber>
    </recommendedName>
</protein>
<dbReference type="SUPFAM" id="SSF54534">
    <property type="entry name" value="FKBP-like"/>
    <property type="match status" value="1"/>
</dbReference>
<accession>A0A1I0HLM8</accession>
<dbReference type="EMBL" id="FOHE01000037">
    <property type="protein sequence ID" value="SET84018.1"/>
    <property type="molecule type" value="Genomic_DNA"/>
</dbReference>
<dbReference type="OrthoDB" id="2677468at2"/>
<dbReference type="PANTHER" id="PTHR47245:SF1">
    <property type="entry name" value="FOLDASE PROTEIN PRSA"/>
    <property type="match status" value="1"/>
</dbReference>
<evidence type="ECO:0000313" key="8">
    <source>
        <dbReference type="EMBL" id="SET84018.1"/>
    </source>
</evidence>
<dbReference type="SUPFAM" id="SSF109998">
    <property type="entry name" value="Triger factor/SurA peptide-binding domain-like"/>
    <property type="match status" value="1"/>
</dbReference>
<evidence type="ECO:0000256" key="4">
    <source>
        <dbReference type="ARBA" id="ARBA00023110"/>
    </source>
</evidence>
<name>A0A1I0HLM8_9BACI</name>
<keyword evidence="3" id="KW-0732">Signal</keyword>
<sequence length="302" mass="35073">MSRKLLLGIIVVLLVTNVATLLMSTTGRQGETLEDNPTELDIDTKKPVASIGEEDITYEEWMVALRQNHGEKQLKNLIDRTVIEKLAADNNFSVSEKVMDRELALLTSMQGVMTKEETEKMEEMWRKDIEYRYQLEFLLTEDISISENELRSYYTNYQNQYNFTEAIQFSHILVEDKETADKVKKELDNGASFSLLAQEYSIDEDTKDAGGYFGYYTTNSQFLPNGYEDQALEMEEFSYSEPFLTDQGYAIMYLHRSMPEITFTYEELKPYIKSELALESSELSLDAAPLWEKFDIDWIYAE</sequence>
<reference evidence="8 9" key="1">
    <citation type="submission" date="2016-10" db="EMBL/GenBank/DDBJ databases">
        <authorList>
            <person name="de Groot N.N."/>
        </authorList>
    </citation>
    <scope>NUCLEOTIDE SEQUENCE [LARGE SCALE GENOMIC DNA]</scope>
    <source>
        <strain evidence="8 9">IBRC-M 10780</strain>
    </source>
</reference>
<evidence type="ECO:0000259" key="7">
    <source>
        <dbReference type="PROSITE" id="PS50198"/>
    </source>
</evidence>
<evidence type="ECO:0000256" key="2">
    <source>
        <dbReference type="ARBA" id="ARBA00013194"/>
    </source>
</evidence>
<dbReference type="PROSITE" id="PS50198">
    <property type="entry name" value="PPIC_PPIASE_2"/>
    <property type="match status" value="1"/>
</dbReference>
<feature type="domain" description="PpiC" evidence="7">
    <location>
        <begin position="164"/>
        <end position="256"/>
    </location>
</feature>
<dbReference type="InterPro" id="IPR000297">
    <property type="entry name" value="PPIase_PpiC"/>
</dbReference>
<evidence type="ECO:0000256" key="3">
    <source>
        <dbReference type="ARBA" id="ARBA00022729"/>
    </source>
</evidence>
<evidence type="ECO:0000256" key="1">
    <source>
        <dbReference type="ARBA" id="ARBA00000971"/>
    </source>
</evidence>
<dbReference type="STRING" id="930131.SAMN05216389_1373"/>
<keyword evidence="5 6" id="KW-0413">Isomerase</keyword>
<dbReference type="RefSeq" id="WP_090873090.1">
    <property type="nucleotide sequence ID" value="NZ_FOHE01000037.1"/>
</dbReference>
<evidence type="ECO:0000256" key="6">
    <source>
        <dbReference type="PROSITE-ProRule" id="PRU00278"/>
    </source>
</evidence>
<dbReference type="AlphaFoldDB" id="A0A1I0HLM8"/>
<dbReference type="Proteomes" id="UP000198618">
    <property type="component" value="Unassembled WGS sequence"/>
</dbReference>
<dbReference type="InterPro" id="IPR027304">
    <property type="entry name" value="Trigger_fact/SurA_dom_sf"/>
</dbReference>
<dbReference type="GO" id="GO:0006457">
    <property type="term" value="P:protein folding"/>
    <property type="evidence" value="ECO:0007669"/>
    <property type="project" value="InterPro"/>
</dbReference>
<evidence type="ECO:0000313" key="9">
    <source>
        <dbReference type="Proteomes" id="UP000198618"/>
    </source>
</evidence>
<dbReference type="GO" id="GO:0003755">
    <property type="term" value="F:peptidyl-prolyl cis-trans isomerase activity"/>
    <property type="evidence" value="ECO:0007669"/>
    <property type="project" value="UniProtKB-KW"/>
</dbReference>
<keyword evidence="4 6" id="KW-0697">Rotamase</keyword>
<proteinExistence type="predicted"/>
<dbReference type="PANTHER" id="PTHR47245">
    <property type="entry name" value="PEPTIDYLPROLYL ISOMERASE"/>
    <property type="match status" value="1"/>
</dbReference>
<dbReference type="EC" id="5.2.1.8" evidence="2"/>
<keyword evidence="9" id="KW-1185">Reference proteome</keyword>
<dbReference type="GO" id="GO:0015031">
    <property type="term" value="P:protein transport"/>
    <property type="evidence" value="ECO:0007669"/>
    <property type="project" value="InterPro"/>
</dbReference>
<gene>
    <name evidence="8" type="ORF">SAMN05216389_1373</name>
</gene>
<dbReference type="Gene3D" id="1.10.3120.10">
    <property type="entry name" value="Trigger factor, C-terminal domain"/>
    <property type="match status" value="1"/>
</dbReference>
<dbReference type="Gene3D" id="3.10.50.40">
    <property type="match status" value="1"/>
</dbReference>